<accession>A0A419IBZ9</accession>
<dbReference type="Proteomes" id="UP000285112">
    <property type="component" value="Unassembled WGS sequence"/>
</dbReference>
<evidence type="ECO:0000313" key="2">
    <source>
        <dbReference type="Proteomes" id="UP000285112"/>
    </source>
</evidence>
<sequence>MTNIDYRQLASDLADNLLADRLAAAGRPAGLRDAVIELAVDAFAHGGVEQLLRQQLDQLLNPNSRSEPDAYLADEAAIEDALQRAAAGLHTANARNGVLLDPLPFERSTATRLADDPRFALRAELARIPRPITRPDPLHWSLEPAPWAHERGEQPPWPPDGLRALASQRCLPGGPAALARVDSGPHTDWVQVALIEQHVTPARSYPESPRRQIFVFLGIEVTDHEPPSASLPLGSSPWQLWTTTSRPRDLSASQIASQLATVDSPLVAFVDNGRNSPWLRRTGPGAPPFALVPLAPLIIVFDLVPTPRICGFSLSDSRGPALISRHWRGHPVHDGNYQPLFPSVEGTDLILRPDLFDRLRALAGESRIHTGVAAFHQPGVNAENT</sequence>
<protein>
    <submittedName>
        <fullName evidence="1">Uncharacterized protein</fullName>
    </submittedName>
</protein>
<comment type="caution">
    <text evidence="1">The sequence shown here is derived from an EMBL/GenBank/DDBJ whole genome shotgun (WGS) entry which is preliminary data.</text>
</comment>
<dbReference type="AlphaFoldDB" id="A0A419IBZ9"/>
<keyword evidence="2" id="KW-1185">Reference proteome</keyword>
<dbReference type="OrthoDB" id="3316774at2"/>
<reference evidence="1 2" key="1">
    <citation type="submission" date="2018-09" db="EMBL/GenBank/DDBJ databases">
        <title>YIM PH 21725 draft genome.</title>
        <authorList>
            <person name="Miao C."/>
        </authorList>
    </citation>
    <scope>NUCLEOTIDE SEQUENCE [LARGE SCALE GENOMIC DNA]</scope>
    <source>
        <strain evidence="2">YIM PH21725</strain>
    </source>
</reference>
<name>A0A419IBZ9_9PSEU</name>
<organism evidence="1 2">
    <name type="scientific">Amycolatopsis panacis</name>
    <dbReference type="NCBI Taxonomy" id="2340917"/>
    <lineage>
        <taxon>Bacteria</taxon>
        <taxon>Bacillati</taxon>
        <taxon>Actinomycetota</taxon>
        <taxon>Actinomycetes</taxon>
        <taxon>Pseudonocardiales</taxon>
        <taxon>Pseudonocardiaceae</taxon>
        <taxon>Amycolatopsis</taxon>
    </lineage>
</organism>
<evidence type="ECO:0000313" key="1">
    <source>
        <dbReference type="EMBL" id="RJQ92767.1"/>
    </source>
</evidence>
<proteinExistence type="predicted"/>
<gene>
    <name evidence="1" type="ORF">D5S19_00175</name>
</gene>
<dbReference type="RefSeq" id="WP_120021295.1">
    <property type="nucleotide sequence ID" value="NZ_QZFV01000003.1"/>
</dbReference>
<dbReference type="EMBL" id="QZFV01000003">
    <property type="protein sequence ID" value="RJQ92767.1"/>
    <property type="molecule type" value="Genomic_DNA"/>
</dbReference>